<evidence type="ECO:0000256" key="7">
    <source>
        <dbReference type="ARBA" id="ARBA00064137"/>
    </source>
</evidence>
<keyword evidence="3" id="KW-0690">Ribosome biogenesis</keyword>
<dbReference type="InterPro" id="IPR038630">
    <property type="entry name" value="L24e/L24_sf"/>
</dbReference>
<dbReference type="AlphaFoldDB" id="A0A7R9LTG1"/>
<dbReference type="GO" id="GO:0042273">
    <property type="term" value="P:ribosomal large subunit biogenesis"/>
    <property type="evidence" value="ECO:0007669"/>
    <property type="project" value="TreeGrafter"/>
</dbReference>
<evidence type="ECO:0000256" key="4">
    <source>
        <dbReference type="ARBA" id="ARBA00023242"/>
    </source>
</evidence>
<dbReference type="FunFam" id="2.30.170.20:FF:000001">
    <property type="entry name" value="probable ribosome biogenesis protein RLP24"/>
    <property type="match status" value="1"/>
</dbReference>
<feature type="region of interest" description="Disordered" evidence="8">
    <location>
        <begin position="152"/>
        <end position="179"/>
    </location>
</feature>
<evidence type="ECO:0000313" key="10">
    <source>
        <dbReference type="EMBL" id="CAD7647435.1"/>
    </source>
</evidence>
<name>A0A7R9LTG1_9ACAR</name>
<dbReference type="CDD" id="cd00472">
    <property type="entry name" value="Ribosomal_L24e_L24"/>
    <property type="match status" value="1"/>
</dbReference>
<dbReference type="PANTHER" id="PTHR10792">
    <property type="entry name" value="60S RIBOSOMAL PROTEIN L24"/>
    <property type="match status" value="1"/>
</dbReference>
<organism evidence="10">
    <name type="scientific">Oppiella nova</name>
    <dbReference type="NCBI Taxonomy" id="334625"/>
    <lineage>
        <taxon>Eukaryota</taxon>
        <taxon>Metazoa</taxon>
        <taxon>Ecdysozoa</taxon>
        <taxon>Arthropoda</taxon>
        <taxon>Chelicerata</taxon>
        <taxon>Arachnida</taxon>
        <taxon>Acari</taxon>
        <taxon>Acariformes</taxon>
        <taxon>Sarcoptiformes</taxon>
        <taxon>Oribatida</taxon>
        <taxon>Brachypylina</taxon>
        <taxon>Oppioidea</taxon>
        <taxon>Oppiidae</taxon>
        <taxon>Oppiella</taxon>
    </lineage>
</organism>
<dbReference type="InterPro" id="IPR023442">
    <property type="entry name" value="Ribosomal_eL24_CS"/>
</dbReference>
<dbReference type="OrthoDB" id="10262490at2759"/>
<evidence type="ECO:0000256" key="6">
    <source>
        <dbReference type="ARBA" id="ARBA00059003"/>
    </source>
</evidence>
<keyword evidence="4" id="KW-0539">Nucleus</keyword>
<dbReference type="SMART" id="SM00746">
    <property type="entry name" value="TRASH"/>
    <property type="match status" value="1"/>
</dbReference>
<dbReference type="Gene3D" id="2.30.170.20">
    <property type="entry name" value="Ribosomal protein L24e"/>
    <property type="match status" value="1"/>
</dbReference>
<evidence type="ECO:0000256" key="2">
    <source>
        <dbReference type="ARBA" id="ARBA00005647"/>
    </source>
</evidence>
<evidence type="ECO:0000256" key="1">
    <source>
        <dbReference type="ARBA" id="ARBA00004123"/>
    </source>
</evidence>
<dbReference type="InterPro" id="IPR000988">
    <property type="entry name" value="Ribosomal_eL24-rel_N"/>
</dbReference>
<feature type="domain" description="TRASH" evidence="9">
    <location>
        <begin position="6"/>
        <end position="44"/>
    </location>
</feature>
<evidence type="ECO:0000259" key="9">
    <source>
        <dbReference type="SMART" id="SM00746"/>
    </source>
</evidence>
<sequence length="179" mass="21556">MRIERCYFCSSPVYPGHGIQFVRNDCKIFRFCQSKCHKNFKHKCNPRRKRWTKAFRKANNKELKVDPSFEFEKRRNIPVKYDRKLWTETIEAMKRVDMIRQKRESHFLMTRLRKGTVFERERDRKEVKRDMSLIKSPAAGLIREKSKGKVVVVRDEEEEDSDEEMVAESSESEAEMIEN</sequence>
<proteinExistence type="inferred from homology"/>
<accession>A0A7R9LTG1</accession>
<comment type="similarity">
    <text evidence="2">Belongs to the eukaryotic ribosomal protein eL24 family.</text>
</comment>
<dbReference type="SUPFAM" id="SSF57716">
    <property type="entry name" value="Glucocorticoid receptor-like (DNA-binding domain)"/>
    <property type="match status" value="1"/>
</dbReference>
<dbReference type="InterPro" id="IPR056366">
    <property type="entry name" value="Ribosomal_eL24"/>
</dbReference>
<evidence type="ECO:0000256" key="5">
    <source>
        <dbReference type="ARBA" id="ARBA00039784"/>
    </source>
</evidence>
<comment type="subunit">
    <text evidence="7">Associated with nucleolar and cytoplasmic pre-60S particles. At the end of biogenesis it dissociates from cytoplasmic pre-60S particles and is likely to be exchanged for its ribosomal homologue, RPL24.</text>
</comment>
<evidence type="ECO:0000313" key="11">
    <source>
        <dbReference type="Proteomes" id="UP000728032"/>
    </source>
</evidence>
<evidence type="ECO:0000256" key="8">
    <source>
        <dbReference type="SAM" id="MobiDB-lite"/>
    </source>
</evidence>
<dbReference type="InterPro" id="IPR011017">
    <property type="entry name" value="TRASH_dom"/>
</dbReference>
<gene>
    <name evidence="10" type="ORF">ONB1V03_LOCUS6249</name>
</gene>
<dbReference type="GO" id="GO:0005730">
    <property type="term" value="C:nucleolus"/>
    <property type="evidence" value="ECO:0007669"/>
    <property type="project" value="TreeGrafter"/>
</dbReference>
<protein>
    <recommendedName>
        <fullName evidence="5">Probable ribosome biogenesis protein RLP24</fullName>
    </recommendedName>
</protein>
<feature type="compositionally biased region" description="Acidic residues" evidence="8">
    <location>
        <begin position="155"/>
        <end position="179"/>
    </location>
</feature>
<comment type="function">
    <text evidence="6">Involved in the biogenesis of the 60S ribosomal subunit. Ensures the docking of NOG1 to pre-60S particles.</text>
</comment>
<dbReference type="Pfam" id="PF01246">
    <property type="entry name" value="Ribosomal_L24e"/>
    <property type="match status" value="1"/>
</dbReference>
<keyword evidence="11" id="KW-1185">Reference proteome</keyword>
<dbReference type="PROSITE" id="PS01073">
    <property type="entry name" value="RIBOSOMAL_L24E"/>
    <property type="match status" value="1"/>
</dbReference>
<dbReference type="Proteomes" id="UP000728032">
    <property type="component" value="Unassembled WGS sequence"/>
</dbReference>
<evidence type="ECO:0000256" key="3">
    <source>
        <dbReference type="ARBA" id="ARBA00022517"/>
    </source>
</evidence>
<dbReference type="GO" id="GO:0003735">
    <property type="term" value="F:structural constituent of ribosome"/>
    <property type="evidence" value="ECO:0007669"/>
    <property type="project" value="InterPro"/>
</dbReference>
<dbReference type="EMBL" id="CAJPVJ010002746">
    <property type="protein sequence ID" value="CAG2166734.1"/>
    <property type="molecule type" value="Genomic_DNA"/>
</dbReference>
<comment type="subcellular location">
    <subcellularLocation>
        <location evidence="1">Nucleus</location>
    </subcellularLocation>
</comment>
<reference evidence="10" key="1">
    <citation type="submission" date="2020-11" db="EMBL/GenBank/DDBJ databases">
        <authorList>
            <person name="Tran Van P."/>
        </authorList>
    </citation>
    <scope>NUCLEOTIDE SEQUENCE</scope>
</reference>
<dbReference type="PANTHER" id="PTHR10792:SF8">
    <property type="entry name" value="RIBOSOME BIOGENESIS PROTEIN RLP24-RELATED"/>
    <property type="match status" value="1"/>
</dbReference>
<dbReference type="EMBL" id="OC917571">
    <property type="protein sequence ID" value="CAD7647435.1"/>
    <property type="molecule type" value="Genomic_DNA"/>
</dbReference>